<proteinExistence type="predicted"/>
<name>A0AB73H4E1_9XANT</name>
<accession>A0AB73H4E1</accession>
<dbReference type="EMBL" id="JACIIQ010000022">
    <property type="protein sequence ID" value="MBB5672309.1"/>
    <property type="molecule type" value="Genomic_DNA"/>
</dbReference>
<dbReference type="Pfam" id="PF08401">
    <property type="entry name" value="ArdcN"/>
    <property type="match status" value="1"/>
</dbReference>
<dbReference type="RefSeq" id="WP_184578688.1">
    <property type="nucleotide sequence ID" value="NZ_JACIIQ010000022.1"/>
</dbReference>
<evidence type="ECO:0000259" key="1">
    <source>
        <dbReference type="Pfam" id="PF08401"/>
    </source>
</evidence>
<dbReference type="Proteomes" id="UP000528595">
    <property type="component" value="Unassembled WGS sequence"/>
</dbReference>
<dbReference type="AlphaFoldDB" id="A0AB73H4E1"/>
<protein>
    <submittedName>
        <fullName evidence="2">Antirestriction protein ArdC</fullName>
    </submittedName>
</protein>
<evidence type="ECO:0000313" key="2">
    <source>
        <dbReference type="EMBL" id="MBB5672309.1"/>
    </source>
</evidence>
<dbReference type="InterPro" id="IPR013610">
    <property type="entry name" value="ArdC_N"/>
</dbReference>
<organism evidence="2">
    <name type="scientific">Xanthomonas arboricola</name>
    <dbReference type="NCBI Taxonomy" id="56448"/>
    <lineage>
        <taxon>Bacteria</taxon>
        <taxon>Pseudomonadati</taxon>
        <taxon>Pseudomonadota</taxon>
        <taxon>Gammaproteobacteria</taxon>
        <taxon>Lysobacterales</taxon>
        <taxon>Lysobacteraceae</taxon>
        <taxon>Xanthomonas</taxon>
    </lineage>
</organism>
<dbReference type="GO" id="GO:0003697">
    <property type="term" value="F:single-stranded DNA binding"/>
    <property type="evidence" value="ECO:0007669"/>
    <property type="project" value="InterPro"/>
</dbReference>
<gene>
    <name evidence="2" type="ORF">FHR65_003907</name>
</gene>
<sequence length="381" mass="40709">MSRVSISSLVEGHAAAPIASESISQASRKYSAAPVSSTVPVSNFDLNRDALVSAVEAGCLTPTNAYGDVAPWPTSATSGRSYHGSNVLLLAQRAAEKGYDSGAWCTFDAAKSRGWSVRKGEQHTKVFFFSMASRDTGEIDEESGDPIMESYPRLVHHKVFNVAQLELGDGQPVAQPVGAMLPRSRVPTNEAVHALERTADAMGVDIQHDASLKRPAVTQDRITLPNPTASRDPAAVSDLARSLLHVAIAESKAHENRRPRRGAVVPEQVEAETKLRVAMAEAMLSMRLGFPLSKGGDSFDPGLMATAFSGGKNVGMRSAKAAEKAVTYLLSFDPELHDDLVDEARAVHDEILDAGGDPVVFDGSQIDFSYVAERNSSSPRP</sequence>
<feature type="domain" description="N-terminal" evidence="1">
    <location>
        <begin position="51"/>
        <end position="160"/>
    </location>
</feature>
<comment type="caution">
    <text evidence="2">The sequence shown here is derived from an EMBL/GenBank/DDBJ whole genome shotgun (WGS) entry which is preliminary data.</text>
</comment>
<reference evidence="2" key="1">
    <citation type="submission" date="2020-08" db="EMBL/GenBank/DDBJ databases">
        <title>Studying the diversity of plant-associated saprophytic bacteria and their role in host health and plant-pathogen interactions.</title>
        <authorList>
            <person name="Potnis N."/>
        </authorList>
    </citation>
    <scope>NUCLEOTIDE SEQUENCE</scope>
    <source>
        <strain evidence="2">F21</strain>
    </source>
</reference>